<evidence type="ECO:0000256" key="7">
    <source>
        <dbReference type="ARBA" id="ARBA00019373"/>
    </source>
</evidence>
<keyword evidence="8" id="KW-1003">Cell membrane</keyword>
<evidence type="ECO:0000256" key="1">
    <source>
        <dbReference type="ARBA" id="ARBA00001698"/>
    </source>
</evidence>
<dbReference type="Pfam" id="PF01148">
    <property type="entry name" value="CTP_transf_1"/>
    <property type="match status" value="1"/>
</dbReference>
<reference evidence="25" key="1">
    <citation type="submission" date="2021-04" db="EMBL/GenBank/DDBJ databases">
        <title>Proteiniclasticum sedimins sp. nov., an obligate anaerobic bacterium isolated from anaerobic sludge.</title>
        <authorList>
            <person name="Liu J."/>
        </authorList>
    </citation>
    <scope>NUCLEOTIDE SEQUENCE</scope>
    <source>
        <strain evidence="25">BAD-10</strain>
    </source>
</reference>
<comment type="pathway">
    <text evidence="3">Phospholipid metabolism; CDP-diacylglycerol biosynthesis; CDP-diacylglycerol from sn-glycerol 3-phosphate: step 3/3.</text>
</comment>
<evidence type="ECO:0000256" key="9">
    <source>
        <dbReference type="ARBA" id="ARBA00022516"/>
    </source>
</evidence>
<evidence type="ECO:0000256" key="23">
    <source>
        <dbReference type="ARBA" id="ARBA00033406"/>
    </source>
</evidence>
<evidence type="ECO:0000256" key="5">
    <source>
        <dbReference type="ARBA" id="ARBA00010185"/>
    </source>
</evidence>
<evidence type="ECO:0000256" key="15">
    <source>
        <dbReference type="ARBA" id="ARBA00023136"/>
    </source>
</evidence>
<dbReference type="EMBL" id="JAGSCS010000003">
    <property type="protein sequence ID" value="MBR0575487.1"/>
    <property type="molecule type" value="Genomic_DNA"/>
</dbReference>
<evidence type="ECO:0000256" key="8">
    <source>
        <dbReference type="ARBA" id="ARBA00022475"/>
    </source>
</evidence>
<keyword evidence="15 24" id="KW-0472">Membrane</keyword>
<gene>
    <name evidence="25" type="ORF">KCG48_03940</name>
</gene>
<evidence type="ECO:0000256" key="24">
    <source>
        <dbReference type="SAM" id="Phobius"/>
    </source>
</evidence>
<keyword evidence="10 25" id="KW-0808">Transferase</keyword>
<evidence type="ECO:0000256" key="2">
    <source>
        <dbReference type="ARBA" id="ARBA00004651"/>
    </source>
</evidence>
<evidence type="ECO:0000256" key="16">
    <source>
        <dbReference type="ARBA" id="ARBA00023209"/>
    </source>
</evidence>
<dbReference type="EC" id="2.7.7.41" evidence="6"/>
<feature type="transmembrane region" description="Helical" evidence="24">
    <location>
        <begin position="201"/>
        <end position="220"/>
    </location>
</feature>
<keyword evidence="16" id="KW-0594">Phospholipid biosynthesis</keyword>
<dbReference type="AlphaFoldDB" id="A0A941HQT8"/>
<dbReference type="RefSeq" id="WP_211800008.1">
    <property type="nucleotide sequence ID" value="NZ_JAGSCS010000003.1"/>
</dbReference>
<dbReference type="GO" id="GO:0005886">
    <property type="term" value="C:plasma membrane"/>
    <property type="evidence" value="ECO:0007669"/>
    <property type="project" value="UniProtKB-SubCell"/>
</dbReference>
<keyword evidence="14" id="KW-0443">Lipid metabolism</keyword>
<keyword evidence="17" id="KW-1208">Phospholipid metabolism</keyword>
<evidence type="ECO:0000256" key="4">
    <source>
        <dbReference type="ARBA" id="ARBA00005189"/>
    </source>
</evidence>
<evidence type="ECO:0000313" key="26">
    <source>
        <dbReference type="Proteomes" id="UP000675379"/>
    </source>
</evidence>
<evidence type="ECO:0000313" key="25">
    <source>
        <dbReference type="EMBL" id="MBR0575487.1"/>
    </source>
</evidence>
<feature type="transmembrane region" description="Helical" evidence="24">
    <location>
        <begin position="129"/>
        <end position="150"/>
    </location>
</feature>
<feature type="transmembrane region" description="Helical" evidence="24">
    <location>
        <begin position="241"/>
        <end position="259"/>
    </location>
</feature>
<evidence type="ECO:0000256" key="13">
    <source>
        <dbReference type="ARBA" id="ARBA00022989"/>
    </source>
</evidence>
<proteinExistence type="inferred from homology"/>
<name>A0A941HQT8_9CLOT</name>
<feature type="transmembrane region" description="Helical" evidence="24">
    <location>
        <begin position="103"/>
        <end position="123"/>
    </location>
</feature>
<evidence type="ECO:0000256" key="20">
    <source>
        <dbReference type="ARBA" id="ARBA00032253"/>
    </source>
</evidence>
<evidence type="ECO:0000256" key="10">
    <source>
        <dbReference type="ARBA" id="ARBA00022679"/>
    </source>
</evidence>
<keyword evidence="13 24" id="KW-1133">Transmembrane helix</keyword>
<dbReference type="GO" id="GO:0004605">
    <property type="term" value="F:phosphatidate cytidylyltransferase activity"/>
    <property type="evidence" value="ECO:0007669"/>
    <property type="project" value="UniProtKB-EC"/>
</dbReference>
<comment type="catalytic activity">
    <reaction evidence="1">
        <text>a 1,2-diacyl-sn-glycero-3-phosphate + CTP + H(+) = a CDP-1,2-diacyl-sn-glycerol + diphosphate</text>
        <dbReference type="Rhea" id="RHEA:16229"/>
        <dbReference type="ChEBI" id="CHEBI:15378"/>
        <dbReference type="ChEBI" id="CHEBI:33019"/>
        <dbReference type="ChEBI" id="CHEBI:37563"/>
        <dbReference type="ChEBI" id="CHEBI:58332"/>
        <dbReference type="ChEBI" id="CHEBI:58608"/>
        <dbReference type="EC" id="2.7.7.41"/>
    </reaction>
</comment>
<sequence>MNKRYLGALTLVPLLVLLFLGGWFLRITTLFLALRALYEYFHVLSVKGHNPSRVLGYLALLGYFALLFTREDAAAHLGIFVAVLTAVAFVLMVFRQDTSIQDAALTVTGFLYAGGFFGFLILLENRPSGIIFVYSVFVISWVCDTLAYYTGRLFGRHKLIERVSPKKTVEGAIGGLLGGALGAYLLGMATTAQTGIAPGHFLVMGFFGAMFGQIGDLAASAIKRYAGEKDYPKLIPGHGGVLDRFDSILFVGVLVYAYVTYIL</sequence>
<evidence type="ECO:0000256" key="6">
    <source>
        <dbReference type="ARBA" id="ARBA00012487"/>
    </source>
</evidence>
<comment type="caution">
    <text evidence="25">The sequence shown here is derived from an EMBL/GenBank/DDBJ whole genome shotgun (WGS) entry which is preliminary data.</text>
</comment>
<evidence type="ECO:0000256" key="17">
    <source>
        <dbReference type="ARBA" id="ARBA00023264"/>
    </source>
</evidence>
<accession>A0A941HQT8</accession>
<feature type="transmembrane region" description="Helical" evidence="24">
    <location>
        <begin position="171"/>
        <end position="189"/>
    </location>
</feature>
<comment type="pathway">
    <text evidence="4">Lipid metabolism.</text>
</comment>
<keyword evidence="12 25" id="KW-0548">Nucleotidyltransferase</keyword>
<evidence type="ECO:0000256" key="18">
    <source>
        <dbReference type="ARBA" id="ARBA00029893"/>
    </source>
</evidence>
<protein>
    <recommendedName>
        <fullName evidence="7">Phosphatidate cytidylyltransferase</fullName>
        <ecNumber evidence="6">2.7.7.41</ecNumber>
    </recommendedName>
    <alternativeName>
        <fullName evidence="20">CDP-DAG synthase</fullName>
    </alternativeName>
    <alternativeName>
        <fullName evidence="22">CDP-DG synthase</fullName>
    </alternativeName>
    <alternativeName>
        <fullName evidence="18">CDP-diacylglycerol synthase</fullName>
    </alternativeName>
    <alternativeName>
        <fullName evidence="21">CDP-diglyceride pyrophosphorylase</fullName>
    </alternativeName>
    <alternativeName>
        <fullName evidence="23">CDP-diglyceride synthase</fullName>
    </alternativeName>
    <alternativeName>
        <fullName evidence="19">CTP:phosphatidate cytidylyltransferase</fullName>
    </alternativeName>
</protein>
<evidence type="ECO:0000256" key="12">
    <source>
        <dbReference type="ARBA" id="ARBA00022695"/>
    </source>
</evidence>
<keyword evidence="9" id="KW-0444">Lipid biosynthesis</keyword>
<dbReference type="PANTHER" id="PTHR46382:SF1">
    <property type="entry name" value="PHOSPHATIDATE CYTIDYLYLTRANSFERASE"/>
    <property type="match status" value="1"/>
</dbReference>
<feature type="transmembrane region" description="Helical" evidence="24">
    <location>
        <begin position="12"/>
        <end position="38"/>
    </location>
</feature>
<organism evidence="25 26">
    <name type="scientific">Proteiniclasticum sediminis</name>
    <dbReference type="NCBI Taxonomy" id="2804028"/>
    <lineage>
        <taxon>Bacteria</taxon>
        <taxon>Bacillati</taxon>
        <taxon>Bacillota</taxon>
        <taxon>Clostridia</taxon>
        <taxon>Eubacteriales</taxon>
        <taxon>Clostridiaceae</taxon>
        <taxon>Proteiniclasticum</taxon>
    </lineage>
</organism>
<evidence type="ECO:0000256" key="14">
    <source>
        <dbReference type="ARBA" id="ARBA00023098"/>
    </source>
</evidence>
<comment type="subcellular location">
    <subcellularLocation>
        <location evidence="2">Cell membrane</location>
        <topology evidence="2">Multi-pass membrane protein</topology>
    </subcellularLocation>
</comment>
<feature type="transmembrane region" description="Helical" evidence="24">
    <location>
        <begin position="50"/>
        <end position="68"/>
    </location>
</feature>
<evidence type="ECO:0000256" key="3">
    <source>
        <dbReference type="ARBA" id="ARBA00005119"/>
    </source>
</evidence>
<evidence type="ECO:0000256" key="22">
    <source>
        <dbReference type="ARBA" id="ARBA00032743"/>
    </source>
</evidence>
<evidence type="ECO:0000256" key="11">
    <source>
        <dbReference type="ARBA" id="ARBA00022692"/>
    </source>
</evidence>
<dbReference type="GO" id="GO:0016024">
    <property type="term" value="P:CDP-diacylglycerol biosynthetic process"/>
    <property type="evidence" value="ECO:0007669"/>
    <property type="project" value="TreeGrafter"/>
</dbReference>
<keyword evidence="11 24" id="KW-0812">Transmembrane</keyword>
<feature type="transmembrane region" description="Helical" evidence="24">
    <location>
        <begin position="74"/>
        <end position="94"/>
    </location>
</feature>
<dbReference type="PANTHER" id="PTHR46382">
    <property type="entry name" value="PHOSPHATIDATE CYTIDYLYLTRANSFERASE"/>
    <property type="match status" value="1"/>
</dbReference>
<keyword evidence="26" id="KW-1185">Reference proteome</keyword>
<dbReference type="Proteomes" id="UP000675379">
    <property type="component" value="Unassembled WGS sequence"/>
</dbReference>
<evidence type="ECO:0000256" key="21">
    <source>
        <dbReference type="ARBA" id="ARBA00032396"/>
    </source>
</evidence>
<comment type="similarity">
    <text evidence="5">Belongs to the CDS family.</text>
</comment>
<evidence type="ECO:0000256" key="19">
    <source>
        <dbReference type="ARBA" id="ARBA00031825"/>
    </source>
</evidence>